<dbReference type="GO" id="GO:0007033">
    <property type="term" value="P:vacuole organization"/>
    <property type="evidence" value="ECO:0007669"/>
    <property type="project" value="TreeGrafter"/>
</dbReference>
<dbReference type="GO" id="GO:0030674">
    <property type="term" value="F:protein-macromolecule adaptor activity"/>
    <property type="evidence" value="ECO:0007669"/>
    <property type="project" value="TreeGrafter"/>
</dbReference>
<dbReference type="GO" id="GO:0008270">
    <property type="term" value="F:zinc ion binding"/>
    <property type="evidence" value="ECO:0007669"/>
    <property type="project" value="UniProtKB-KW"/>
</dbReference>
<dbReference type="GeneID" id="64572248"/>
<dbReference type="GO" id="GO:0048284">
    <property type="term" value="P:organelle fusion"/>
    <property type="evidence" value="ECO:0007669"/>
    <property type="project" value="TreeGrafter"/>
</dbReference>
<keyword evidence="1" id="KW-0479">Metal-binding</keyword>
<dbReference type="PANTHER" id="PTHR23323:SF26">
    <property type="entry name" value="VACUOLAR PROTEIN SORTING-ASSOCIATED PROTEIN 18 HOMOLOG"/>
    <property type="match status" value="1"/>
</dbReference>
<keyword evidence="4" id="KW-0472">Membrane</keyword>
<dbReference type="Pfam" id="PF26148">
    <property type="entry name" value="VPS18_RING_C"/>
    <property type="match status" value="1"/>
</dbReference>
<dbReference type="Proteomes" id="UP000663131">
    <property type="component" value="Chromosome 8"/>
</dbReference>
<proteinExistence type="predicted"/>
<evidence type="ECO:0000259" key="7">
    <source>
        <dbReference type="Pfam" id="PF05131"/>
    </source>
</evidence>
<evidence type="ECO:0000256" key="2">
    <source>
        <dbReference type="ARBA" id="ARBA00022771"/>
    </source>
</evidence>
<sequence>MTEEQIFGGEGDSTFTLEPVQLQFQTGGRIKKLLVSNNILYIVLQLGFVYRINLENPENVEKINIGLRTGLVKNAFVDKKGYHLIIQTDADEFYYLNRKSRHAKELSKLRGLRVTCISFVDSLIQDHYTGPILVSTADGYLYEIKVESKKERLVKQIWHSKNGISYVCNISVGKYHSDGTINCKVMCGLTSNRIVQFRCKVNEAVSATTSSFQNSFKREPISFNFNSIIHMTRNNKSIAFLDINEEDNSYQVTYGSVNFKSKKELNHVKMDLLTGSSVSSIMLTEYYILVLTVSGELVIYNQLNQCKVSSTRILPSNEPFIGFVSDIINNTFWLYSCDIIYEIVVDKENSGIWKLMVEKSMFDDAIATLKSPTGVDQTKYDIIMSQKSKYLFEKGDFQSSAECFAETSQPIEHVSLMFMDAHQDKPLRNYLFKKLKTIPKSNSMQAMILSSWLVELYMEQLNSVSDELLSSTPVFASSEKAKNNASDNIERTLKGLINEFHRFLDDFKDELDKDTIYQIILSHDRKEELLYFANLVGDYNFVLKYYMSLSMWEDALKVLTVQKLPELVYKYSTLLFVNYPVKTCDIWIRLLDDLRYLKLLPALLTYQKTVAEPRSITVDRNQAVRFLHYLIDNRQVKDRIIHNSYLSILLSYPNLENEDPILKYLENCRTNEGVLGASGNSQDILFDPDFILRMAIKHHRIRSAVQVYSLIGECIEAVNLALKHGLIELAVLEAERISAFSSRKTKKIWLCISKVLINNVLADENYLEAHKDMFTNQQTAAFTGSQGDKKKSQIRLILRYLMRKCESISMKDLLPLFPDFVFVDNFKEEVVKSLQSLSSRMSDLQQQMDDSVLQSDHIKQQIKRFKEENFHIIEPYESCMLCHKILTTRRFITFPCFHSFHQDCLVKRISESSDYKLKSEIYVLQKKLSQNSGDRGQLVLIRKEIDAVLSKKCCLCNDVSINAIDEPFVTINDSEASKWEI</sequence>
<dbReference type="OrthoDB" id="1845386at2759"/>
<reference evidence="9" key="2">
    <citation type="journal article" name="BMC Genomics">
        <title>New genome assemblies reveal patterns of domestication and adaptation across Brettanomyces (Dekkera) species.</title>
        <authorList>
            <person name="Roach M.J."/>
            <person name="Borneman A.R."/>
        </authorList>
    </citation>
    <scope>NUCLEOTIDE SEQUENCE</scope>
    <source>
        <strain evidence="9">UCD 2041</strain>
    </source>
</reference>
<dbReference type="GO" id="GO:0007032">
    <property type="term" value="P:endosome organization"/>
    <property type="evidence" value="ECO:0007669"/>
    <property type="project" value="TreeGrafter"/>
</dbReference>
<dbReference type="InterPro" id="IPR007810">
    <property type="entry name" value="Pep3/Vps18_beta-prop"/>
</dbReference>
<evidence type="ECO:0008006" key="11">
    <source>
        <dbReference type="Google" id="ProtNLM"/>
    </source>
</evidence>
<feature type="domain" description="Pep3/Vps18 beta-propeller" evidence="7">
    <location>
        <begin position="14"/>
        <end position="345"/>
    </location>
</feature>
<dbReference type="GO" id="GO:0030897">
    <property type="term" value="C:HOPS complex"/>
    <property type="evidence" value="ECO:0007669"/>
    <property type="project" value="TreeGrafter"/>
</dbReference>
<accession>A0A871R2G4</accession>
<keyword evidence="3" id="KW-0862">Zinc</keyword>
<dbReference type="EMBL" id="CP063136">
    <property type="protein sequence ID" value="QOU20613.1"/>
    <property type="molecule type" value="Genomic_DNA"/>
</dbReference>
<dbReference type="PANTHER" id="PTHR23323">
    <property type="entry name" value="VACUOLAR PROTEIN SORTING-ASSOCIATED PROTEIN"/>
    <property type="match status" value="1"/>
</dbReference>
<evidence type="ECO:0000256" key="1">
    <source>
        <dbReference type="ARBA" id="ARBA00022723"/>
    </source>
</evidence>
<evidence type="ECO:0000256" key="6">
    <source>
        <dbReference type="SAM" id="Coils"/>
    </source>
</evidence>
<evidence type="ECO:0000256" key="5">
    <source>
        <dbReference type="ARBA" id="ARBA00029433"/>
    </source>
</evidence>
<dbReference type="RefSeq" id="XP_041137106.1">
    <property type="nucleotide sequence ID" value="XM_041278892.1"/>
</dbReference>
<comment type="subcellular location">
    <subcellularLocation>
        <location evidence="5">Endomembrane system</location>
        <topology evidence="5">Peripheral membrane protein</topology>
        <orientation evidence="5">Cytoplasmic side</orientation>
    </subcellularLocation>
</comment>
<dbReference type="InterPro" id="IPR058919">
    <property type="entry name" value="Pep3/Vps18_RING_C"/>
</dbReference>
<dbReference type="Pfam" id="PF05131">
    <property type="entry name" value="Pep3_Vps18"/>
    <property type="match status" value="1"/>
</dbReference>
<evidence type="ECO:0000313" key="9">
    <source>
        <dbReference type="EMBL" id="QOU20613.1"/>
    </source>
</evidence>
<feature type="domain" description="Pep3/Vps18 RING C-terminal" evidence="8">
    <location>
        <begin position="873"/>
        <end position="962"/>
    </location>
</feature>
<dbReference type="GO" id="GO:0005768">
    <property type="term" value="C:endosome"/>
    <property type="evidence" value="ECO:0007669"/>
    <property type="project" value="TreeGrafter"/>
</dbReference>
<evidence type="ECO:0000256" key="4">
    <source>
        <dbReference type="ARBA" id="ARBA00023136"/>
    </source>
</evidence>
<dbReference type="KEGG" id="bbrx:BRETT_000323"/>
<feature type="coiled-coil region" evidence="6">
    <location>
        <begin position="827"/>
        <end position="854"/>
    </location>
</feature>
<dbReference type="GO" id="GO:0006904">
    <property type="term" value="P:vesicle docking involved in exocytosis"/>
    <property type="evidence" value="ECO:0007669"/>
    <property type="project" value="TreeGrafter"/>
</dbReference>
<evidence type="ECO:0000313" key="10">
    <source>
        <dbReference type="Proteomes" id="UP000663131"/>
    </source>
</evidence>
<dbReference type="AlphaFoldDB" id="A0A871R2G4"/>
<dbReference type="Gene3D" id="3.30.40.10">
    <property type="entry name" value="Zinc/RING finger domain, C3HC4 (zinc finger)"/>
    <property type="match status" value="1"/>
</dbReference>
<dbReference type="SUPFAM" id="SSF57850">
    <property type="entry name" value="RING/U-box"/>
    <property type="match status" value="1"/>
</dbReference>
<organism evidence="9 10">
    <name type="scientific">Dekkera bruxellensis</name>
    <name type="common">Brettanomyces custersii</name>
    <dbReference type="NCBI Taxonomy" id="5007"/>
    <lineage>
        <taxon>Eukaryota</taxon>
        <taxon>Fungi</taxon>
        <taxon>Dikarya</taxon>
        <taxon>Ascomycota</taxon>
        <taxon>Saccharomycotina</taxon>
        <taxon>Pichiomycetes</taxon>
        <taxon>Pichiales</taxon>
        <taxon>Pichiaceae</taxon>
        <taxon>Brettanomyces</taxon>
    </lineage>
</organism>
<keyword evidence="2" id="KW-0863">Zinc-finger</keyword>
<protein>
    <recommendedName>
        <fullName evidence="11">Pep3/Vps18/deep orange domain-containing protein</fullName>
    </recommendedName>
</protein>
<evidence type="ECO:0000256" key="3">
    <source>
        <dbReference type="ARBA" id="ARBA00022833"/>
    </source>
</evidence>
<reference evidence="9" key="1">
    <citation type="submission" date="2020-10" db="EMBL/GenBank/DDBJ databases">
        <authorList>
            <person name="Palmer J.M."/>
        </authorList>
    </citation>
    <scope>NUCLEOTIDE SEQUENCE</scope>
    <source>
        <strain evidence="9">UCD 2041</strain>
    </source>
</reference>
<evidence type="ECO:0000259" key="8">
    <source>
        <dbReference type="Pfam" id="PF26148"/>
    </source>
</evidence>
<gene>
    <name evidence="9" type="ORF">BRETT_000323</name>
</gene>
<dbReference type="InterPro" id="IPR013083">
    <property type="entry name" value="Znf_RING/FYVE/PHD"/>
</dbReference>
<keyword evidence="6" id="KW-0175">Coiled coil</keyword>
<name>A0A871R2G4_DEKBR</name>